<dbReference type="InterPro" id="IPR001611">
    <property type="entry name" value="Leu-rich_rpt"/>
</dbReference>
<proteinExistence type="predicted"/>
<dbReference type="SMART" id="SM00369">
    <property type="entry name" value="LRR_TYP"/>
    <property type="match status" value="5"/>
</dbReference>
<keyword evidence="3" id="KW-0472">Membrane</keyword>
<organism evidence="4 5">
    <name type="scientific">Ranatra chinensis</name>
    <dbReference type="NCBI Taxonomy" id="642074"/>
    <lineage>
        <taxon>Eukaryota</taxon>
        <taxon>Metazoa</taxon>
        <taxon>Ecdysozoa</taxon>
        <taxon>Arthropoda</taxon>
        <taxon>Hexapoda</taxon>
        <taxon>Insecta</taxon>
        <taxon>Pterygota</taxon>
        <taxon>Neoptera</taxon>
        <taxon>Paraneoptera</taxon>
        <taxon>Hemiptera</taxon>
        <taxon>Heteroptera</taxon>
        <taxon>Panheteroptera</taxon>
        <taxon>Nepomorpha</taxon>
        <taxon>Nepidae</taxon>
        <taxon>Ranatrinae</taxon>
        <taxon>Ranatra</taxon>
    </lineage>
</organism>
<protein>
    <submittedName>
        <fullName evidence="4">Uncharacterized protein</fullName>
    </submittedName>
</protein>
<accession>A0ABD0Y5A7</accession>
<feature type="transmembrane region" description="Helical" evidence="3">
    <location>
        <begin position="344"/>
        <end position="371"/>
    </location>
</feature>
<dbReference type="PANTHER" id="PTHR45712">
    <property type="entry name" value="AGAP008170-PA"/>
    <property type="match status" value="1"/>
</dbReference>
<dbReference type="Gene3D" id="3.80.10.10">
    <property type="entry name" value="Ribonuclease Inhibitor"/>
    <property type="match status" value="2"/>
</dbReference>
<sequence>MSKFSYFVNISTIFCSIVLSVVNIYLHLFLTFRNRGWLLYFIFSTLIATGTGFNCPEYCKCFKKERLNHVQCIGQGIIGLELDIPPETEWLQLSNNSISLLGDSVFEYFGLKKLVILNLENNSIRTIGLFAFKGLKKLQSVDLSRNYLRSILPGIFNENHSLKYLSLRGNPIKMLPENYGFLSSTSLQILDISGCRLGHIPWQSFALLPKLNHLNVSNNELLTIDTNALEVLNKLQLIDASQNRLICDSHISELSLWLASRDITFEGTPCENMGGALTPTTKVSEEKKFEKMIVLHPDSYDISVGSDDYSYENFDHGCDCQSEQMKECPTQVVPTCKTKLNIPLVLTLAMLAGFVIGVLFSAIVSLLRGYVPRRQRRRYCRNENVCEIPLGTPPPAYNELIFRF</sequence>
<dbReference type="InterPro" id="IPR003591">
    <property type="entry name" value="Leu-rich_rpt_typical-subtyp"/>
</dbReference>
<keyword evidence="2" id="KW-0677">Repeat</keyword>
<dbReference type="Proteomes" id="UP001558652">
    <property type="component" value="Unassembled WGS sequence"/>
</dbReference>
<evidence type="ECO:0000313" key="4">
    <source>
        <dbReference type="EMBL" id="KAL1122184.1"/>
    </source>
</evidence>
<dbReference type="SUPFAM" id="SSF52058">
    <property type="entry name" value="L domain-like"/>
    <property type="match status" value="1"/>
</dbReference>
<keyword evidence="3" id="KW-1133">Transmembrane helix</keyword>
<dbReference type="EMBL" id="JBFDAA010000014">
    <property type="protein sequence ID" value="KAL1122184.1"/>
    <property type="molecule type" value="Genomic_DNA"/>
</dbReference>
<dbReference type="Pfam" id="PF13855">
    <property type="entry name" value="LRR_8"/>
    <property type="match status" value="2"/>
</dbReference>
<gene>
    <name evidence="4" type="ORF">AAG570_003589</name>
</gene>
<reference evidence="4 5" key="1">
    <citation type="submission" date="2024-07" db="EMBL/GenBank/DDBJ databases">
        <title>Chromosome-level genome assembly of the water stick insect Ranatra chinensis (Heteroptera: Nepidae).</title>
        <authorList>
            <person name="Liu X."/>
        </authorList>
    </citation>
    <scope>NUCLEOTIDE SEQUENCE [LARGE SCALE GENOMIC DNA]</scope>
    <source>
        <strain evidence="4">Cailab_2021Rc</strain>
        <tissue evidence="4">Muscle</tissue>
    </source>
</reference>
<dbReference type="PANTHER" id="PTHR45712:SF22">
    <property type="entry name" value="INSULIN-LIKE GROWTH FACTOR-BINDING PROTEIN COMPLEX ACID LABILE SUBUNIT"/>
    <property type="match status" value="1"/>
</dbReference>
<evidence type="ECO:0000256" key="2">
    <source>
        <dbReference type="ARBA" id="ARBA00022737"/>
    </source>
</evidence>
<keyword evidence="1" id="KW-0433">Leucine-rich repeat</keyword>
<evidence type="ECO:0000256" key="1">
    <source>
        <dbReference type="ARBA" id="ARBA00022614"/>
    </source>
</evidence>
<dbReference type="AlphaFoldDB" id="A0ABD0Y5A7"/>
<comment type="caution">
    <text evidence="4">The sequence shown here is derived from an EMBL/GenBank/DDBJ whole genome shotgun (WGS) entry which is preliminary data.</text>
</comment>
<dbReference type="InterPro" id="IPR050333">
    <property type="entry name" value="SLRP"/>
</dbReference>
<evidence type="ECO:0000256" key="3">
    <source>
        <dbReference type="SAM" id="Phobius"/>
    </source>
</evidence>
<dbReference type="InterPro" id="IPR032675">
    <property type="entry name" value="LRR_dom_sf"/>
</dbReference>
<evidence type="ECO:0000313" key="5">
    <source>
        <dbReference type="Proteomes" id="UP001558652"/>
    </source>
</evidence>
<feature type="transmembrane region" description="Helical" evidence="3">
    <location>
        <begin position="6"/>
        <end position="30"/>
    </location>
</feature>
<keyword evidence="5" id="KW-1185">Reference proteome</keyword>
<keyword evidence="3" id="KW-0812">Transmembrane</keyword>
<name>A0ABD0Y5A7_9HEMI</name>
<feature type="transmembrane region" description="Helical" evidence="3">
    <location>
        <begin position="37"/>
        <end position="53"/>
    </location>
</feature>